<reference evidence="2 3" key="1">
    <citation type="journal article" date="2015" name="Int. J. Syst. Evol. Microbiol.">
        <title>Acinetobacter equi sp. nov. isolated from horse faeces.</title>
        <authorList>
            <person name="Poppel M.T."/>
            <person name="Skiebe E."/>
            <person name="Laue M."/>
            <person name="Bergmann H."/>
            <person name="Ebersberger I."/>
            <person name="Garn T."/>
            <person name="Fruth A."/>
            <person name="Baumgardt S."/>
            <person name="Busse H.J."/>
            <person name="Wilharm G."/>
        </authorList>
    </citation>
    <scope>NUCLEOTIDE SEQUENCE [LARGE SCALE GENOMIC DNA]</scope>
    <source>
        <strain evidence="2 3">114</strain>
    </source>
</reference>
<keyword evidence="1" id="KW-0472">Membrane</keyword>
<dbReference type="Proteomes" id="UP000064939">
    <property type="component" value="Chromosome"/>
</dbReference>
<dbReference type="STRING" id="1324350.AOY20_08095"/>
<dbReference type="RefSeq" id="WP_054581383.1">
    <property type="nucleotide sequence ID" value="NZ_CP012808.1"/>
</dbReference>
<proteinExistence type="predicted"/>
<keyword evidence="1" id="KW-0812">Transmembrane</keyword>
<keyword evidence="3" id="KW-1185">Reference proteome</keyword>
<dbReference type="AlphaFoldDB" id="A0A0N7GXS0"/>
<dbReference type="EMBL" id="CP012808">
    <property type="protein sequence ID" value="ALH95491.1"/>
    <property type="molecule type" value="Genomic_DNA"/>
</dbReference>
<feature type="transmembrane region" description="Helical" evidence="1">
    <location>
        <begin position="14"/>
        <end position="36"/>
    </location>
</feature>
<evidence type="ECO:0000256" key="1">
    <source>
        <dbReference type="SAM" id="Phobius"/>
    </source>
</evidence>
<keyword evidence="1" id="KW-1133">Transmembrane helix</keyword>
<organism evidence="2 3">
    <name type="scientific">Acinetobacter equi</name>
    <dbReference type="NCBI Taxonomy" id="1324350"/>
    <lineage>
        <taxon>Bacteria</taxon>
        <taxon>Pseudomonadati</taxon>
        <taxon>Pseudomonadota</taxon>
        <taxon>Gammaproteobacteria</taxon>
        <taxon>Moraxellales</taxon>
        <taxon>Moraxellaceae</taxon>
        <taxon>Acinetobacter</taxon>
    </lineage>
</organism>
<dbReference type="KEGG" id="aei:AOY20_08095"/>
<dbReference type="OrthoDB" id="6713345at2"/>
<protein>
    <submittedName>
        <fullName evidence="2">Uncharacterized protein</fullName>
    </submittedName>
</protein>
<sequence length="78" mass="8774">MGQSSSSKISTKKVLFFATLGLCVPIFLVSMGMLAVRSDAKNQELYKQQQAEMIKRIKEREAAEEQFKQNSTNDVTTN</sequence>
<evidence type="ECO:0000313" key="3">
    <source>
        <dbReference type="Proteomes" id="UP000064939"/>
    </source>
</evidence>
<evidence type="ECO:0000313" key="2">
    <source>
        <dbReference type="EMBL" id="ALH95491.1"/>
    </source>
</evidence>
<name>A0A0N7GXS0_9GAMM</name>
<accession>A0A0N7GXS0</accession>
<gene>
    <name evidence="2" type="ORF">AOY20_08095</name>
</gene>